<dbReference type="AlphaFoldDB" id="A0A015UX63"/>
<feature type="non-terminal residue" evidence="2">
    <location>
        <position position="152"/>
    </location>
</feature>
<dbReference type="Pfam" id="PF02901">
    <property type="entry name" value="PFL-like"/>
    <property type="match status" value="1"/>
</dbReference>
<comment type="caution">
    <text evidence="2">The sequence shown here is derived from an EMBL/GenBank/DDBJ whole genome shotgun (WGS) entry which is preliminary data.</text>
</comment>
<dbReference type="InterPro" id="IPR050244">
    <property type="entry name" value="Auton_GlycylRad_Cofactor"/>
</dbReference>
<organism evidence="2 3">
    <name type="scientific">Bacteroides fragilis str. 3998T(B)3</name>
    <dbReference type="NCBI Taxonomy" id="1339316"/>
    <lineage>
        <taxon>Bacteria</taxon>
        <taxon>Pseudomonadati</taxon>
        <taxon>Bacteroidota</taxon>
        <taxon>Bacteroidia</taxon>
        <taxon>Bacteroidales</taxon>
        <taxon>Bacteroidaceae</taxon>
        <taxon>Bacteroides</taxon>
    </lineage>
</organism>
<reference evidence="2 3" key="1">
    <citation type="submission" date="2014-02" db="EMBL/GenBank/DDBJ databases">
        <authorList>
            <person name="Sears C."/>
            <person name="Carroll K."/>
            <person name="Sack B.R."/>
            <person name="Qadri F."/>
            <person name="Myers L.L."/>
            <person name="Chung G.-T."/>
            <person name="Escheverria P."/>
            <person name="Fraser C.M."/>
            <person name="Sadzewicz L."/>
            <person name="Shefchek K.A."/>
            <person name="Tallon L."/>
            <person name="Das S.P."/>
            <person name="Daugherty S."/>
            <person name="Mongodin E.F."/>
        </authorList>
    </citation>
    <scope>NUCLEOTIDE SEQUENCE [LARGE SCALE GENOMIC DNA]</scope>
    <source>
        <strain evidence="3">3998T(B)3</strain>
    </source>
</reference>
<sequence>MELNKTFKDGLWSKEINVRDFVSNNITPYEGDASFLQGPTERTKAVWNHCLKALEEERNNNGIRALDYTTVSTITSHPAGYIDKENELIVGLQTDQVLKRAIKPFGGINVVMKACRENGVEVDDRVKDIFTHYRKTHNDGVFDVYTEEIRSF</sequence>
<dbReference type="PANTHER" id="PTHR30191">
    <property type="entry name" value="FORMATE ACETYLTRANSFERASE"/>
    <property type="match status" value="1"/>
</dbReference>
<name>A0A015UX63_BACFG</name>
<accession>A0A015UX63</accession>
<evidence type="ECO:0000313" key="2">
    <source>
        <dbReference type="EMBL" id="EXY87606.1"/>
    </source>
</evidence>
<dbReference type="GO" id="GO:0008861">
    <property type="term" value="F:formate C-acetyltransferase activity"/>
    <property type="evidence" value="ECO:0007669"/>
    <property type="project" value="TreeGrafter"/>
</dbReference>
<dbReference type="GO" id="GO:0005829">
    <property type="term" value="C:cytosol"/>
    <property type="evidence" value="ECO:0007669"/>
    <property type="project" value="TreeGrafter"/>
</dbReference>
<gene>
    <name evidence="2" type="ORF">M125_5776</name>
</gene>
<proteinExistence type="predicted"/>
<dbReference type="PROSITE" id="PS51554">
    <property type="entry name" value="PFL"/>
    <property type="match status" value="1"/>
</dbReference>
<dbReference type="EMBL" id="JGDB01000402">
    <property type="protein sequence ID" value="EXY87606.1"/>
    <property type="molecule type" value="Genomic_DNA"/>
</dbReference>
<keyword evidence="2" id="KW-0456">Lyase</keyword>
<dbReference type="GO" id="GO:0016829">
    <property type="term" value="F:lyase activity"/>
    <property type="evidence" value="ECO:0007669"/>
    <property type="project" value="UniProtKB-KW"/>
</dbReference>
<evidence type="ECO:0000259" key="1">
    <source>
        <dbReference type="PROSITE" id="PS51554"/>
    </source>
</evidence>
<dbReference type="Proteomes" id="UP000020773">
    <property type="component" value="Unassembled WGS sequence"/>
</dbReference>
<protein>
    <submittedName>
        <fullName evidence="2">Pyruvate formate lyase family protein</fullName>
    </submittedName>
</protein>
<dbReference type="InterPro" id="IPR004184">
    <property type="entry name" value="PFL_dom"/>
</dbReference>
<dbReference type="SUPFAM" id="SSF51998">
    <property type="entry name" value="PFL-like glycyl radical enzymes"/>
    <property type="match status" value="1"/>
</dbReference>
<dbReference type="RefSeq" id="WP_042972064.1">
    <property type="nucleotide sequence ID" value="NZ_JGDB01000402.1"/>
</dbReference>
<dbReference type="Gene3D" id="3.20.70.20">
    <property type="match status" value="1"/>
</dbReference>
<keyword evidence="2" id="KW-0670">Pyruvate</keyword>
<dbReference type="PANTHER" id="PTHR30191:SF0">
    <property type="entry name" value="FORMATE ACETYLTRANSFERASE 1"/>
    <property type="match status" value="1"/>
</dbReference>
<evidence type="ECO:0000313" key="3">
    <source>
        <dbReference type="Proteomes" id="UP000020773"/>
    </source>
</evidence>
<feature type="domain" description="PFL" evidence="1">
    <location>
        <begin position="1"/>
        <end position="152"/>
    </location>
</feature>